<evidence type="ECO:0000313" key="1">
    <source>
        <dbReference type="EMBL" id="GAG01280.1"/>
    </source>
</evidence>
<accession>X0U6S6</accession>
<proteinExistence type="predicted"/>
<dbReference type="AlphaFoldDB" id="X0U6S6"/>
<sequence length="211" mass="24362">MCCNCSDESISRRKFLGLTAAGIAGADFSIKSSFFSDTRIEEFNPYKPMINTGKKLTVQPLLRYQIETYKPQTSWRNWGGVHTEETAKEEMEKITKELEKLSRNAEFPLEIMPIAKVTSDEEASKIRDRDGIDVMLLYAAGAGYLDACISGKRYNIIFVRHRSGPIYDWYENAHNRFLRVGGKNFEYDEFRYYGGTDYNDVVVDDYDDILY</sequence>
<reference evidence="1" key="1">
    <citation type="journal article" date="2014" name="Front. Microbiol.">
        <title>High frequency of phylogenetically diverse reductive dehalogenase-homologous genes in deep subseafloor sedimentary metagenomes.</title>
        <authorList>
            <person name="Kawai M."/>
            <person name="Futagami T."/>
            <person name="Toyoda A."/>
            <person name="Takaki Y."/>
            <person name="Nishi S."/>
            <person name="Hori S."/>
            <person name="Arai W."/>
            <person name="Tsubouchi T."/>
            <person name="Morono Y."/>
            <person name="Uchiyama I."/>
            <person name="Ito T."/>
            <person name="Fujiyama A."/>
            <person name="Inagaki F."/>
            <person name="Takami H."/>
        </authorList>
    </citation>
    <scope>NUCLEOTIDE SEQUENCE</scope>
    <source>
        <strain evidence="1">Expedition CK06-06</strain>
    </source>
</reference>
<dbReference type="EMBL" id="BARS01022533">
    <property type="protein sequence ID" value="GAG01280.1"/>
    <property type="molecule type" value="Genomic_DNA"/>
</dbReference>
<protein>
    <submittedName>
        <fullName evidence="1">Uncharacterized protein</fullName>
    </submittedName>
</protein>
<organism evidence="1">
    <name type="scientific">marine sediment metagenome</name>
    <dbReference type="NCBI Taxonomy" id="412755"/>
    <lineage>
        <taxon>unclassified sequences</taxon>
        <taxon>metagenomes</taxon>
        <taxon>ecological metagenomes</taxon>
    </lineage>
</organism>
<feature type="non-terminal residue" evidence="1">
    <location>
        <position position="211"/>
    </location>
</feature>
<gene>
    <name evidence="1" type="ORF">S01H1_36017</name>
</gene>
<comment type="caution">
    <text evidence="1">The sequence shown here is derived from an EMBL/GenBank/DDBJ whole genome shotgun (WGS) entry which is preliminary data.</text>
</comment>
<name>X0U6S6_9ZZZZ</name>